<dbReference type="InterPro" id="IPR036390">
    <property type="entry name" value="WH_DNA-bd_sf"/>
</dbReference>
<dbReference type="EMBL" id="BAABDQ010000052">
    <property type="protein sequence ID" value="GAA3614873.1"/>
    <property type="molecule type" value="Genomic_DNA"/>
</dbReference>
<dbReference type="CDD" id="cd00090">
    <property type="entry name" value="HTH_ARSR"/>
    <property type="match status" value="1"/>
</dbReference>
<feature type="region of interest" description="Disordered" evidence="1">
    <location>
        <begin position="28"/>
        <end position="88"/>
    </location>
</feature>
<dbReference type="InterPro" id="IPR051917">
    <property type="entry name" value="Transposase-Integrase"/>
</dbReference>
<proteinExistence type="predicted"/>
<dbReference type="InterPro" id="IPR036388">
    <property type="entry name" value="WH-like_DNA-bd_sf"/>
</dbReference>
<keyword evidence="5" id="KW-1185">Reference proteome</keyword>
<dbReference type="SUPFAM" id="SSF46785">
    <property type="entry name" value="Winged helix' DNA-binding domain"/>
    <property type="match status" value="1"/>
</dbReference>
<dbReference type="SMART" id="SM00418">
    <property type="entry name" value="HTH_ARSR"/>
    <property type="match status" value="1"/>
</dbReference>
<dbReference type="PANTHER" id="PTHR10948:SF23">
    <property type="entry name" value="TRANSPOSASE INSI FOR INSERTION SEQUENCE ELEMENT IS30A-RELATED"/>
    <property type="match status" value="1"/>
</dbReference>
<dbReference type="PANTHER" id="PTHR10948">
    <property type="entry name" value="TRANSPOSASE"/>
    <property type="match status" value="1"/>
</dbReference>
<dbReference type="InterPro" id="IPR001845">
    <property type="entry name" value="HTH_ArsR_DNA-bd_dom"/>
</dbReference>
<accession>A0ABP6ZMW6</accession>
<dbReference type="InterPro" id="IPR000835">
    <property type="entry name" value="HTH_MarR-typ"/>
</dbReference>
<evidence type="ECO:0000259" key="3">
    <source>
        <dbReference type="SMART" id="SM00418"/>
    </source>
</evidence>
<evidence type="ECO:0000256" key="1">
    <source>
        <dbReference type="SAM" id="MobiDB-lite"/>
    </source>
</evidence>
<dbReference type="RefSeq" id="WP_345576886.1">
    <property type="nucleotide sequence ID" value="NZ_BAABDQ010000052.1"/>
</dbReference>
<feature type="domain" description="HTH marR-type" evidence="2">
    <location>
        <begin position="98"/>
        <end position="206"/>
    </location>
</feature>
<evidence type="ECO:0000313" key="5">
    <source>
        <dbReference type="Proteomes" id="UP001500630"/>
    </source>
</evidence>
<dbReference type="Gene3D" id="1.10.10.10">
    <property type="entry name" value="Winged helix-like DNA-binding domain superfamily/Winged helix DNA-binding domain"/>
    <property type="match status" value="1"/>
</dbReference>
<gene>
    <name evidence="4" type="ORF">GCM10022419_120120</name>
</gene>
<reference evidence="5" key="1">
    <citation type="journal article" date="2019" name="Int. J. Syst. Evol. Microbiol.">
        <title>The Global Catalogue of Microorganisms (GCM) 10K type strain sequencing project: providing services to taxonomists for standard genome sequencing and annotation.</title>
        <authorList>
            <consortium name="The Broad Institute Genomics Platform"/>
            <consortium name="The Broad Institute Genome Sequencing Center for Infectious Disease"/>
            <person name="Wu L."/>
            <person name="Ma J."/>
        </authorList>
    </citation>
    <scope>NUCLEOTIDE SEQUENCE [LARGE SCALE GENOMIC DNA]</scope>
    <source>
        <strain evidence="5">JCM 17326</strain>
    </source>
</reference>
<dbReference type="InterPro" id="IPR011991">
    <property type="entry name" value="ArsR-like_HTH"/>
</dbReference>
<feature type="domain" description="HTH arsR-type" evidence="3">
    <location>
        <begin position="108"/>
        <end position="183"/>
    </location>
</feature>
<name>A0ABP6ZMW6_9ACTN</name>
<sequence length="255" mass="27950">MPGDRLTDEDRRHIAAGLAEGLGYTEIGRRLGRPGSTIMREVARNGGPGDYGSQRAQEATQERARRHRKAKPPPPPIGDSSHGRDPQAVQNVTESFATLLEQQGMPRMAARVLACLYVTDSGNLTAADLVQRLRVSPASISQTIALLEQQGLLKRERAPGGRRERYVVDDELWVRSTLAALQMNETLAAASQRAAEVLGAATPAGARFSVAVEFLLLVNASLGQVMQQWQQNEADRRRRAPVMTYRGFRRGRSDG</sequence>
<dbReference type="Pfam" id="PF12802">
    <property type="entry name" value="MarR_2"/>
    <property type="match status" value="1"/>
</dbReference>
<evidence type="ECO:0000259" key="2">
    <source>
        <dbReference type="SMART" id="SM00347"/>
    </source>
</evidence>
<dbReference type="InterPro" id="IPR025246">
    <property type="entry name" value="IS30-like_HTH"/>
</dbReference>
<dbReference type="Pfam" id="PF13936">
    <property type="entry name" value="HTH_38"/>
    <property type="match status" value="1"/>
</dbReference>
<organism evidence="4 5">
    <name type="scientific">Nonomuraea rosea</name>
    <dbReference type="NCBI Taxonomy" id="638574"/>
    <lineage>
        <taxon>Bacteria</taxon>
        <taxon>Bacillati</taxon>
        <taxon>Actinomycetota</taxon>
        <taxon>Actinomycetes</taxon>
        <taxon>Streptosporangiales</taxon>
        <taxon>Streptosporangiaceae</taxon>
        <taxon>Nonomuraea</taxon>
    </lineage>
</organism>
<protein>
    <submittedName>
        <fullName evidence="4">Helix-turn-helix domain-containing protein</fullName>
    </submittedName>
</protein>
<dbReference type="SMART" id="SM00347">
    <property type="entry name" value="HTH_MARR"/>
    <property type="match status" value="1"/>
</dbReference>
<comment type="caution">
    <text evidence="4">The sequence shown here is derived from an EMBL/GenBank/DDBJ whole genome shotgun (WGS) entry which is preliminary data.</text>
</comment>
<dbReference type="Proteomes" id="UP001500630">
    <property type="component" value="Unassembled WGS sequence"/>
</dbReference>
<evidence type="ECO:0000313" key="4">
    <source>
        <dbReference type="EMBL" id="GAA3614873.1"/>
    </source>
</evidence>